<protein>
    <recommendedName>
        <fullName evidence="4">DUF4241 domain-containing protein</fullName>
    </recommendedName>
</protein>
<dbReference type="InterPro" id="IPR025335">
    <property type="entry name" value="DUF4241"/>
</dbReference>
<dbReference type="Pfam" id="PF14025">
    <property type="entry name" value="DUF4241"/>
    <property type="match status" value="1"/>
</dbReference>
<dbReference type="EMBL" id="JACHNB010000001">
    <property type="protein sequence ID" value="MBB4741348.1"/>
    <property type="molecule type" value="Genomic_DNA"/>
</dbReference>
<organism evidence="2 3">
    <name type="scientific">Actinoplanes octamycinicus</name>
    <dbReference type="NCBI Taxonomy" id="135948"/>
    <lineage>
        <taxon>Bacteria</taxon>
        <taxon>Bacillati</taxon>
        <taxon>Actinomycetota</taxon>
        <taxon>Actinomycetes</taxon>
        <taxon>Micromonosporales</taxon>
        <taxon>Micromonosporaceae</taxon>
        <taxon>Actinoplanes</taxon>
    </lineage>
</organism>
<accession>A0A7W7M8V1</accession>
<comment type="caution">
    <text evidence="2">The sequence shown here is derived from an EMBL/GenBank/DDBJ whole genome shotgun (WGS) entry which is preliminary data.</text>
</comment>
<proteinExistence type="predicted"/>
<evidence type="ECO:0000313" key="3">
    <source>
        <dbReference type="Proteomes" id="UP000546162"/>
    </source>
</evidence>
<dbReference type="Proteomes" id="UP000546162">
    <property type="component" value="Unassembled WGS sequence"/>
</dbReference>
<sequence>MINLVAVYGAGWDGRALVNPMSRAEAATRDTYAVVLLDGSRVRLEIRVAWADSYLAAVRYDDRGRQVAQHEFRPSADGGLALWTAATWDGPDDLVGDEYERRAAQRFATYYRSDGRLLIEERPNGEGGGLRTQTGFEAAPRLPRPGPGDWAGLLTLIGAGPAEVVESDTHDLPVVHDSAVPWQPPRSLQPGDVAGLFTEGAVRPVAGGRTTARIEVVAAGDLRLPSGRLVAADPGWLSDDQAPYLVTVAPGSYPVTISRAHLAGDEEHVRIAAARLTVADRPVARWELVLCDGQDPLDLREGYYYGVSVDAGLACFLDAEQREHYAAWFDDDLPDELLEFDQGGFAMLDGGELIAYSSGWGDGAYPTWIGRDQDGEVVCFVTDMRL</sequence>
<evidence type="ECO:0000313" key="2">
    <source>
        <dbReference type="EMBL" id="MBB4741348.1"/>
    </source>
</evidence>
<dbReference type="AlphaFoldDB" id="A0A7W7M8V1"/>
<name>A0A7W7M8V1_9ACTN</name>
<keyword evidence="3" id="KW-1185">Reference proteome</keyword>
<reference evidence="2 3" key="1">
    <citation type="submission" date="2020-08" db="EMBL/GenBank/DDBJ databases">
        <title>Sequencing the genomes of 1000 actinobacteria strains.</title>
        <authorList>
            <person name="Klenk H.-P."/>
        </authorList>
    </citation>
    <scope>NUCLEOTIDE SEQUENCE [LARGE SCALE GENOMIC DNA]</scope>
    <source>
        <strain evidence="2 3">DSM 45809</strain>
    </source>
</reference>
<gene>
    <name evidence="2" type="ORF">BJY16_004807</name>
</gene>
<dbReference type="RefSeq" id="WP_185041849.1">
    <property type="nucleotide sequence ID" value="NZ_BAABFG010000005.1"/>
</dbReference>
<evidence type="ECO:0000256" key="1">
    <source>
        <dbReference type="SAM" id="MobiDB-lite"/>
    </source>
</evidence>
<evidence type="ECO:0008006" key="4">
    <source>
        <dbReference type="Google" id="ProtNLM"/>
    </source>
</evidence>
<feature type="region of interest" description="Disordered" evidence="1">
    <location>
        <begin position="122"/>
        <end position="143"/>
    </location>
</feature>